<dbReference type="Proteomes" id="UP000573327">
    <property type="component" value="Unassembled WGS sequence"/>
</dbReference>
<name>A0A7W7SFR5_9ACTN</name>
<sequence length="474" mass="51571">MSRINPRPAAARLRAEASASGWESWQLVQRISTTCEVSLLQSHRLARGWTLDAAVTAYALLRGRLTVQQLSSWEARTARPGPAHLDGLCALYETRPDRLGFAVDYTPAAAADSVSLEEEAPGPRPARGRDPRQEERQQILRSLLHGAGVSLSQPVLATLAGVRQSLAEALTESVSELTMEQWERSAAEYGHAYQMRPPRELLAESVLDFVEVQQLLEQRQAADYRTRLCHVAAQLAGTAGIALVALGEQREARSWFRCAQLAAEETADRGLRAWLIAREAVIPFYYGSPRAAADLAERARMVAGGTPSATAAWAPSLEARALARLGRADDARQAMRLAEQAFARLDHTQTDDTAYGYTARQLQWHIGSMHTTLGDTRRAQAALDTALTMYAPAEYLDRALIALDQAAGLINVGEVTTAAQVGLQTLERLPAEHRTGIVVTRAREIAATIPARAGRTAAVRELAEAVRAPRVLTA</sequence>
<evidence type="ECO:0000256" key="1">
    <source>
        <dbReference type="SAM" id="MobiDB-lite"/>
    </source>
</evidence>
<protein>
    <submittedName>
        <fullName evidence="2">Tetratricopeptide (TPR) repeat protein</fullName>
    </submittedName>
</protein>
<dbReference type="RefSeq" id="WP_184920103.1">
    <property type="nucleotide sequence ID" value="NZ_JACHJR010000001.1"/>
</dbReference>
<organism evidence="2 3">
    <name type="scientific">Kitasatospora gansuensis</name>
    <dbReference type="NCBI Taxonomy" id="258050"/>
    <lineage>
        <taxon>Bacteria</taxon>
        <taxon>Bacillati</taxon>
        <taxon>Actinomycetota</taxon>
        <taxon>Actinomycetes</taxon>
        <taxon>Kitasatosporales</taxon>
        <taxon>Streptomycetaceae</taxon>
        <taxon>Kitasatospora</taxon>
    </lineage>
</organism>
<dbReference type="EMBL" id="JACHJR010000001">
    <property type="protein sequence ID" value="MBB4949629.1"/>
    <property type="molecule type" value="Genomic_DNA"/>
</dbReference>
<keyword evidence="3" id="KW-1185">Reference proteome</keyword>
<proteinExistence type="predicted"/>
<evidence type="ECO:0000313" key="2">
    <source>
        <dbReference type="EMBL" id="MBB4949629.1"/>
    </source>
</evidence>
<evidence type="ECO:0000313" key="3">
    <source>
        <dbReference type="Proteomes" id="UP000573327"/>
    </source>
</evidence>
<feature type="region of interest" description="Disordered" evidence="1">
    <location>
        <begin position="112"/>
        <end position="135"/>
    </location>
</feature>
<comment type="caution">
    <text evidence="2">The sequence shown here is derived from an EMBL/GenBank/DDBJ whole genome shotgun (WGS) entry which is preliminary data.</text>
</comment>
<accession>A0A7W7SFR5</accession>
<reference evidence="2 3" key="1">
    <citation type="submission" date="2020-08" db="EMBL/GenBank/DDBJ databases">
        <title>Sequencing the genomes of 1000 actinobacteria strains.</title>
        <authorList>
            <person name="Klenk H.-P."/>
        </authorList>
    </citation>
    <scope>NUCLEOTIDE SEQUENCE [LARGE SCALE GENOMIC DNA]</scope>
    <source>
        <strain evidence="2 3">DSM 44786</strain>
    </source>
</reference>
<gene>
    <name evidence="2" type="ORF">F4556_005164</name>
</gene>
<dbReference type="AlphaFoldDB" id="A0A7W7SFR5"/>